<accession>A0A1D8NFJ9</accession>
<evidence type="ECO:0000256" key="3">
    <source>
        <dbReference type="ARBA" id="ARBA00022827"/>
    </source>
</evidence>
<dbReference type="InterPro" id="IPR050346">
    <property type="entry name" value="FMO-like"/>
</dbReference>
<evidence type="ECO:0000313" key="10">
    <source>
        <dbReference type="Proteomes" id="UP000256601"/>
    </source>
</evidence>
<feature type="region of interest" description="Disordered" evidence="6">
    <location>
        <begin position="465"/>
        <end position="507"/>
    </location>
</feature>
<dbReference type="eggNOG" id="KOG1399">
    <property type="taxonomic scope" value="Eukaryota"/>
</dbReference>
<dbReference type="AlphaFoldDB" id="A0A1D8NFJ9"/>
<evidence type="ECO:0000313" key="7">
    <source>
        <dbReference type="EMBL" id="AOW04397.1"/>
    </source>
</evidence>
<keyword evidence="5" id="KW-0560">Oxidoreductase</keyword>
<gene>
    <name evidence="8" type="ORF">B0I71DRAFT_168209</name>
    <name evidence="7" type="ORF">YALI1_D26666g</name>
</gene>
<evidence type="ECO:0000256" key="6">
    <source>
        <dbReference type="SAM" id="MobiDB-lite"/>
    </source>
</evidence>
<dbReference type="Pfam" id="PF00743">
    <property type="entry name" value="FMO-like"/>
    <property type="match status" value="2"/>
</dbReference>
<evidence type="ECO:0000313" key="9">
    <source>
        <dbReference type="Proteomes" id="UP000182444"/>
    </source>
</evidence>
<dbReference type="Pfam" id="PF13450">
    <property type="entry name" value="NAD_binding_8"/>
    <property type="match status" value="1"/>
</dbReference>
<dbReference type="InterPro" id="IPR036188">
    <property type="entry name" value="FAD/NAD-bd_sf"/>
</dbReference>
<dbReference type="VEuPathDB" id="FungiDB:YALI1_D26666g"/>
<keyword evidence="4" id="KW-0521">NADP</keyword>
<dbReference type="EMBL" id="KZ859044">
    <property type="protein sequence ID" value="RDW24201.1"/>
    <property type="molecule type" value="Genomic_DNA"/>
</dbReference>
<evidence type="ECO:0000256" key="1">
    <source>
        <dbReference type="ARBA" id="ARBA00009183"/>
    </source>
</evidence>
<protein>
    <recommendedName>
        <fullName evidence="11">Thiol-specific monooxygenase</fullName>
    </recommendedName>
</protein>
<dbReference type="PRINTS" id="PR00370">
    <property type="entry name" value="FMOXYGENASE"/>
</dbReference>
<evidence type="ECO:0000256" key="5">
    <source>
        <dbReference type="ARBA" id="ARBA00023002"/>
    </source>
</evidence>
<sequence>MVTAAVIGGGASGAITVDTLRKQGIETTVFERRDILGGVWVYDSDPGPLTVVPGRTGEQSDLVSNTPDFEGIEPGESINTSPGEYNRQTFENPHRYEPTPTFESLSTNVPERVMTYSDKPKWDWKENGVYTYPLQTRFVHHSTIQRYIEQYFQPNIDVVKFSTTVEKASKTKDGKWTLTTRTRSATEDVWAQTKYDHLVVATGHYHVPFIPDVPGIQLAYRLYPNRIVHSKHFRESNLDLFKDKTVVIVGSRASGADLVSLLAPIAHQTIQSVRATKGPIFKKSFVNQDKVVRAGEVVSYVCKDGGFNVETADGQSFSPDVVIYCTGYQYSYPFLRDQVPDLTDGVFLPDVYLHTFYTPDPSLAFVGVPVDAVSFRAFEYQAVWVARYISGQIELPSVDEQQLWNKRRFEERGSTRSYHSLSSLEAVQDFFDALTELGGGVKAQKKGGRDFPVFGRQDIDELKAAAPARWVEEPNKEAAEEESETSELDTGDSEGHTDDTSVDGDEK</sequence>
<feature type="region of interest" description="Disordered" evidence="6">
    <location>
        <begin position="54"/>
        <end position="84"/>
    </location>
</feature>
<feature type="compositionally biased region" description="Acidic residues" evidence="6">
    <location>
        <begin position="479"/>
        <end position="492"/>
    </location>
</feature>
<dbReference type="InterPro" id="IPR000960">
    <property type="entry name" value="Flavin_mOase"/>
</dbReference>
<dbReference type="InterPro" id="IPR020946">
    <property type="entry name" value="Flavin_mOase-like"/>
</dbReference>
<dbReference type="OMA" id="HEFREAK"/>
<dbReference type="GeneID" id="2911253"/>
<comment type="similarity">
    <text evidence="1">Belongs to the FMO family.</text>
</comment>
<dbReference type="EMBL" id="CP017556">
    <property type="protein sequence ID" value="AOW04397.1"/>
    <property type="molecule type" value="Genomic_DNA"/>
</dbReference>
<keyword evidence="3" id="KW-0274">FAD</keyword>
<proteinExistence type="inferred from homology"/>
<dbReference type="Proteomes" id="UP000182444">
    <property type="component" value="Chromosome 1D"/>
</dbReference>
<name>A0A1D8NFJ9_YARLL</name>
<dbReference type="Proteomes" id="UP000256601">
    <property type="component" value="Unassembled WGS sequence"/>
</dbReference>
<evidence type="ECO:0008006" key="11">
    <source>
        <dbReference type="Google" id="ProtNLM"/>
    </source>
</evidence>
<reference evidence="8 10" key="2">
    <citation type="submission" date="2018-07" db="EMBL/GenBank/DDBJ databases">
        <title>Draft Genome Assemblies for Five Robust Yarrowia lipolytica Strains Exhibiting High Lipid Production and Pentose Sugar Utilization and Sugar Alcohol Secretion from Undetoxified Lignocellulosic Biomass Hydrolysates.</title>
        <authorList>
            <consortium name="DOE Joint Genome Institute"/>
            <person name="Walker C."/>
            <person name="Ryu S."/>
            <person name="Na H."/>
            <person name="Zane M."/>
            <person name="LaButti K."/>
            <person name="Lipzen A."/>
            <person name="Haridas S."/>
            <person name="Barry K."/>
            <person name="Grigoriev I.V."/>
            <person name="Quarterman J."/>
            <person name="Slininger P."/>
            <person name="Dien B."/>
            <person name="Trinh C.T."/>
        </authorList>
    </citation>
    <scope>NUCLEOTIDE SEQUENCE [LARGE SCALE GENOMIC DNA]</scope>
    <source>
        <strain evidence="8 10">YB392</strain>
    </source>
</reference>
<dbReference type="GO" id="GO:0050660">
    <property type="term" value="F:flavin adenine dinucleotide binding"/>
    <property type="evidence" value="ECO:0007669"/>
    <property type="project" value="InterPro"/>
</dbReference>
<organism evidence="7 9">
    <name type="scientific">Yarrowia lipolytica</name>
    <name type="common">Candida lipolytica</name>
    <dbReference type="NCBI Taxonomy" id="4952"/>
    <lineage>
        <taxon>Eukaryota</taxon>
        <taxon>Fungi</taxon>
        <taxon>Dikarya</taxon>
        <taxon>Ascomycota</taxon>
        <taxon>Saccharomycotina</taxon>
        <taxon>Dipodascomycetes</taxon>
        <taxon>Dipodascales</taxon>
        <taxon>Dipodascales incertae sedis</taxon>
        <taxon>Yarrowia</taxon>
    </lineage>
</organism>
<evidence type="ECO:0000256" key="2">
    <source>
        <dbReference type="ARBA" id="ARBA00022630"/>
    </source>
</evidence>
<reference evidence="7 9" key="1">
    <citation type="journal article" date="2016" name="PLoS ONE">
        <title>Sequence Assembly of Yarrowia lipolytica Strain W29/CLIB89 Shows Transposable Element Diversity.</title>
        <authorList>
            <person name="Magnan C."/>
            <person name="Yu J."/>
            <person name="Chang I."/>
            <person name="Jahn E."/>
            <person name="Kanomata Y."/>
            <person name="Wu J."/>
            <person name="Zeller M."/>
            <person name="Oakes M."/>
            <person name="Baldi P."/>
            <person name="Sandmeyer S."/>
        </authorList>
    </citation>
    <scope>NUCLEOTIDE SEQUENCE [LARGE SCALE GENOMIC DNA]</scope>
    <source>
        <strain evidence="7">CLIB89</strain>
        <strain evidence="9">CLIB89(W29)</strain>
    </source>
</reference>
<dbReference type="Gene3D" id="3.50.50.60">
    <property type="entry name" value="FAD/NAD(P)-binding domain"/>
    <property type="match status" value="2"/>
</dbReference>
<evidence type="ECO:0000256" key="4">
    <source>
        <dbReference type="ARBA" id="ARBA00022857"/>
    </source>
</evidence>
<dbReference type="GO" id="GO:0004499">
    <property type="term" value="F:N,N-dimethylaniline monooxygenase activity"/>
    <property type="evidence" value="ECO:0007669"/>
    <property type="project" value="InterPro"/>
</dbReference>
<dbReference type="KEGG" id="yli:2911253"/>
<evidence type="ECO:0000313" key="8">
    <source>
        <dbReference type="EMBL" id="RDW24201.1"/>
    </source>
</evidence>
<keyword evidence="2" id="KW-0285">Flavoprotein</keyword>
<dbReference type="PANTHER" id="PTHR23023">
    <property type="entry name" value="DIMETHYLANILINE MONOOXYGENASE"/>
    <property type="match status" value="1"/>
</dbReference>
<dbReference type="GO" id="GO:0050661">
    <property type="term" value="F:NADP binding"/>
    <property type="evidence" value="ECO:0007669"/>
    <property type="project" value="InterPro"/>
</dbReference>
<feature type="compositionally biased region" description="Polar residues" evidence="6">
    <location>
        <begin position="57"/>
        <end position="67"/>
    </location>
</feature>
<dbReference type="PIRSF" id="PIRSF000332">
    <property type="entry name" value="FMO"/>
    <property type="match status" value="1"/>
</dbReference>
<dbReference type="SUPFAM" id="SSF51905">
    <property type="entry name" value="FAD/NAD(P)-binding domain"/>
    <property type="match status" value="2"/>
</dbReference>
<dbReference type="VEuPathDB" id="FungiDB:YALI0_D21076g"/>